<dbReference type="Pfam" id="PF02566">
    <property type="entry name" value="OsmC"/>
    <property type="match status" value="1"/>
</dbReference>
<dbReference type="Gene3D" id="3.30.300.20">
    <property type="match status" value="1"/>
</dbReference>
<dbReference type="Proteomes" id="UP000030760">
    <property type="component" value="Unassembled WGS sequence"/>
</dbReference>
<dbReference type="InterPro" id="IPR036102">
    <property type="entry name" value="OsmC/Ohrsf"/>
</dbReference>
<dbReference type="InterPro" id="IPR003718">
    <property type="entry name" value="OsmC/Ohr_fam"/>
</dbReference>
<dbReference type="InterPro" id="IPR052707">
    <property type="entry name" value="OsmC_Ohr_Peroxiredoxin"/>
</dbReference>
<dbReference type="NCBIfam" id="TIGR03562">
    <property type="entry name" value="osmo_induc_OsmC"/>
    <property type="match status" value="1"/>
</dbReference>
<feature type="compositionally biased region" description="Polar residues" evidence="1">
    <location>
        <begin position="42"/>
        <end position="51"/>
    </location>
</feature>
<dbReference type="GO" id="GO:0006979">
    <property type="term" value="P:response to oxidative stress"/>
    <property type="evidence" value="ECO:0007669"/>
    <property type="project" value="InterPro"/>
</dbReference>
<evidence type="ECO:0000313" key="2">
    <source>
        <dbReference type="EMBL" id="EMF53836.1"/>
    </source>
</evidence>
<dbReference type="PANTHER" id="PTHR42830:SF1">
    <property type="entry name" value="OSMOTICALLY INDUCIBLE FAMILY PROTEIN"/>
    <property type="match status" value="1"/>
</dbReference>
<sequence length="157" mass="15887">MGATEPGNGTPSKGLIVATTRTAHTVWEGELLKGTGTVTFDSSGIGSQPVSWPSRAEQANGKTSPEELIAAAHSSCFSMALSHGLTGAGTPPTRLETKADVTFQPGEGITGIHLTVRGEVPGLDAAGFQEAAEGAKKNCPVSQALTGTTITLTAELA</sequence>
<gene>
    <name evidence="2" type="ORF">SBD_5380</name>
</gene>
<proteinExistence type="predicted"/>
<organism evidence="2 3">
    <name type="scientific">Streptomyces bottropensis ATCC 25435</name>
    <dbReference type="NCBI Taxonomy" id="1054862"/>
    <lineage>
        <taxon>Bacteria</taxon>
        <taxon>Bacillati</taxon>
        <taxon>Actinomycetota</taxon>
        <taxon>Actinomycetes</taxon>
        <taxon>Kitasatosporales</taxon>
        <taxon>Streptomycetaceae</taxon>
        <taxon>Streptomyces</taxon>
    </lineage>
</organism>
<dbReference type="SUPFAM" id="SSF82784">
    <property type="entry name" value="OsmC-like"/>
    <property type="match status" value="1"/>
</dbReference>
<dbReference type="EMBL" id="KB405089">
    <property type="protein sequence ID" value="EMF53836.1"/>
    <property type="molecule type" value="Genomic_DNA"/>
</dbReference>
<accession>M3ECB1</accession>
<protein>
    <submittedName>
        <fullName evidence="2">ATP/GTP-binding protein</fullName>
    </submittedName>
</protein>
<dbReference type="InterPro" id="IPR015946">
    <property type="entry name" value="KH_dom-like_a/b"/>
</dbReference>
<dbReference type="AlphaFoldDB" id="M3ECB1"/>
<dbReference type="InterPro" id="IPR019904">
    <property type="entry name" value="Peroxiredoxin_OsmC"/>
</dbReference>
<feature type="region of interest" description="Disordered" evidence="1">
    <location>
        <begin position="42"/>
        <end position="63"/>
    </location>
</feature>
<name>M3ECB1_9ACTN</name>
<dbReference type="GO" id="GO:0004601">
    <property type="term" value="F:peroxidase activity"/>
    <property type="evidence" value="ECO:0007669"/>
    <property type="project" value="InterPro"/>
</dbReference>
<reference evidence="3" key="1">
    <citation type="journal article" date="2013" name="Genome Announc.">
        <title>Draft Genome Sequence of Streptomyces bottropensis ATCC 25435, a Bottromycin-Producing Actinomycete.</title>
        <authorList>
            <person name="Zhang H."/>
            <person name="Zhou W."/>
            <person name="Zhuang Y."/>
            <person name="Liang X."/>
            <person name="Liu T."/>
        </authorList>
    </citation>
    <scope>NUCLEOTIDE SEQUENCE [LARGE SCALE GENOMIC DNA]</scope>
    <source>
        <strain evidence="3">ATCC 25435</strain>
    </source>
</reference>
<evidence type="ECO:0000313" key="3">
    <source>
        <dbReference type="Proteomes" id="UP000030760"/>
    </source>
</evidence>
<dbReference type="PANTHER" id="PTHR42830">
    <property type="entry name" value="OSMOTICALLY INDUCIBLE FAMILY PROTEIN"/>
    <property type="match status" value="1"/>
</dbReference>
<evidence type="ECO:0000256" key="1">
    <source>
        <dbReference type="SAM" id="MobiDB-lite"/>
    </source>
</evidence>